<reference evidence="2" key="3">
    <citation type="submission" date="2020-12" db="UniProtKB">
        <authorList>
            <consortium name="EnsemblPlants"/>
        </authorList>
    </citation>
    <scope>IDENTIFICATION</scope>
</reference>
<dbReference type="KEGG" id="ppp:112273309"/>
<feature type="region of interest" description="Disordered" evidence="1">
    <location>
        <begin position="17"/>
        <end position="143"/>
    </location>
</feature>
<feature type="compositionally biased region" description="Polar residues" evidence="1">
    <location>
        <begin position="19"/>
        <end position="33"/>
    </location>
</feature>
<dbReference type="PANTHER" id="PTHR33676">
    <property type="entry name" value="COLD REGULATED PROTEIN 27"/>
    <property type="match status" value="1"/>
</dbReference>
<sequence>MQQSGAMLASVASLCPVNVKQSTSNHASDSLVRNSEDMEFSGNSGESSESSTMSDGDSVNINDRQHLLRSTSGASQATKIEMGSKGKGSDALALSGSMLEENEGENEVDEDLKTMPESPTRVSDSDIHSIQREPESAATTWTDDKHSSFLDSMEATFVRSLYNQQGLGHLGIHGNSAQIDDSEQDCVESRPVDAYGCCTSHPTELFELMQGGQQQSYYRPHGIEPPPASAVFANPWVRHFKQRIMRSEQGRNPVTKNSVEVVVAPIKEVPSVVDASQMNLTNVERYQNTVEFTAIDNDVEDKEQSGASDFVDCKDTHSGAEVPEIEQGLRLWQSRLHKGGQATTNPSNRKDMPSWVLKRPSNFEVENADVFVTKRIKSTQQELAQKDLEMLEQYVAMQRAENFQAAADNSDEASLGYLRKAVEPSDYQAGPSLVIAHKDTRRIVGKSAMDQVVPLLGRMDSYESKSSSSFPDLNSPFHLSIGTVSTGSESGLLGYEKRNLPSVPDLNTPLGVSVVNTYTTNQPTIDFTKDGEAVAAAWSSKSQAGREEERHDHEFGGASCPPFGQGQGDDKSLLDGCNVGGIAWTAGKHGFGYEDDELSLELQTQDLEAGEAHECEPQLSPMSLSNSKTWTWGLRGLRRRLHDTAGPAQPSRSLRDGIHFNDPVLLRSSG</sequence>
<dbReference type="EnsemblPlants" id="Pp3c20_7160V3.2">
    <property type="protein sequence ID" value="Pp3c20_7160V3.2"/>
    <property type="gene ID" value="Pp3c20_7160"/>
</dbReference>
<feature type="compositionally biased region" description="Low complexity" evidence="1">
    <location>
        <begin position="41"/>
        <end position="58"/>
    </location>
</feature>
<dbReference type="Proteomes" id="UP000006727">
    <property type="component" value="Chromosome 20"/>
</dbReference>
<gene>
    <name evidence="2" type="primary">LOC112273309</name>
</gene>
<feature type="compositionally biased region" description="Polar residues" evidence="1">
    <location>
        <begin position="68"/>
        <end position="78"/>
    </location>
</feature>
<feature type="compositionally biased region" description="Basic and acidic residues" evidence="1">
    <location>
        <begin position="123"/>
        <end position="135"/>
    </location>
</feature>
<organism evidence="2 3">
    <name type="scientific">Physcomitrium patens</name>
    <name type="common">Spreading-leaved earth moss</name>
    <name type="synonym">Physcomitrella patens</name>
    <dbReference type="NCBI Taxonomy" id="3218"/>
    <lineage>
        <taxon>Eukaryota</taxon>
        <taxon>Viridiplantae</taxon>
        <taxon>Streptophyta</taxon>
        <taxon>Embryophyta</taxon>
        <taxon>Bryophyta</taxon>
        <taxon>Bryophytina</taxon>
        <taxon>Bryopsida</taxon>
        <taxon>Funariidae</taxon>
        <taxon>Funariales</taxon>
        <taxon>Funariaceae</taxon>
        <taxon>Physcomitrium</taxon>
    </lineage>
</organism>
<dbReference type="GeneID" id="112273309"/>
<dbReference type="EMBL" id="ABEU02000020">
    <property type="status" value="NOT_ANNOTATED_CDS"/>
    <property type="molecule type" value="Genomic_DNA"/>
</dbReference>
<dbReference type="GO" id="GO:0009409">
    <property type="term" value="P:response to cold"/>
    <property type="evidence" value="ECO:0007669"/>
    <property type="project" value="InterPro"/>
</dbReference>
<keyword evidence="3" id="KW-1185">Reference proteome</keyword>
<evidence type="ECO:0000313" key="3">
    <source>
        <dbReference type="Proteomes" id="UP000006727"/>
    </source>
</evidence>
<dbReference type="AlphaFoldDB" id="A0A7I4C593"/>
<evidence type="ECO:0000256" key="1">
    <source>
        <dbReference type="SAM" id="MobiDB-lite"/>
    </source>
</evidence>
<proteinExistence type="predicted"/>
<reference evidence="2 3" key="2">
    <citation type="journal article" date="2018" name="Plant J.">
        <title>The Physcomitrella patens chromosome-scale assembly reveals moss genome structure and evolution.</title>
        <authorList>
            <person name="Lang D."/>
            <person name="Ullrich K.K."/>
            <person name="Murat F."/>
            <person name="Fuchs J."/>
            <person name="Jenkins J."/>
            <person name="Haas F.B."/>
            <person name="Piednoel M."/>
            <person name="Gundlach H."/>
            <person name="Van Bel M."/>
            <person name="Meyberg R."/>
            <person name="Vives C."/>
            <person name="Morata J."/>
            <person name="Symeonidi A."/>
            <person name="Hiss M."/>
            <person name="Muchero W."/>
            <person name="Kamisugi Y."/>
            <person name="Saleh O."/>
            <person name="Blanc G."/>
            <person name="Decker E.L."/>
            <person name="van Gessel N."/>
            <person name="Grimwood J."/>
            <person name="Hayes R.D."/>
            <person name="Graham S.W."/>
            <person name="Gunter L.E."/>
            <person name="McDaniel S.F."/>
            <person name="Hoernstein S.N.W."/>
            <person name="Larsson A."/>
            <person name="Li F.W."/>
            <person name="Perroud P.F."/>
            <person name="Phillips J."/>
            <person name="Ranjan P."/>
            <person name="Rokshar D.S."/>
            <person name="Rothfels C.J."/>
            <person name="Schneider L."/>
            <person name="Shu S."/>
            <person name="Stevenson D.W."/>
            <person name="Thummler F."/>
            <person name="Tillich M."/>
            <person name="Villarreal Aguilar J.C."/>
            <person name="Widiez T."/>
            <person name="Wong G.K."/>
            <person name="Wymore A."/>
            <person name="Zhang Y."/>
            <person name="Zimmer A.D."/>
            <person name="Quatrano R.S."/>
            <person name="Mayer K.F.X."/>
            <person name="Goodstein D."/>
            <person name="Casacuberta J.M."/>
            <person name="Vandepoele K."/>
            <person name="Reski R."/>
            <person name="Cuming A.C."/>
            <person name="Tuskan G.A."/>
            <person name="Maumus F."/>
            <person name="Salse J."/>
            <person name="Schmutz J."/>
            <person name="Rensing S.A."/>
        </authorList>
    </citation>
    <scope>NUCLEOTIDE SEQUENCE [LARGE SCALE GENOMIC DNA]</scope>
    <source>
        <strain evidence="2 3">cv. Gransden 2004</strain>
    </source>
</reference>
<name>A0A7I4C593_PHYPA</name>
<dbReference type="PANTHER" id="PTHR33676:SF3">
    <property type="entry name" value="COLD-REGULATED PROTEIN 27"/>
    <property type="match status" value="1"/>
</dbReference>
<dbReference type="GO" id="GO:0042752">
    <property type="term" value="P:regulation of circadian rhythm"/>
    <property type="evidence" value="ECO:0007669"/>
    <property type="project" value="InterPro"/>
</dbReference>
<accession>A0A7I4C593</accession>
<dbReference type="Gramene" id="Pp3c20_7160V3.2">
    <property type="protein sequence ID" value="Pp3c20_7160V3.2"/>
    <property type="gene ID" value="Pp3c20_7160"/>
</dbReference>
<evidence type="ECO:0000313" key="2">
    <source>
        <dbReference type="EnsemblPlants" id="Pp3c20_7160V3.2"/>
    </source>
</evidence>
<dbReference type="RefSeq" id="XP_024357697.1">
    <property type="nucleotide sequence ID" value="XM_024501929.2"/>
</dbReference>
<reference evidence="2 3" key="1">
    <citation type="journal article" date="2008" name="Science">
        <title>The Physcomitrella genome reveals evolutionary insights into the conquest of land by plants.</title>
        <authorList>
            <person name="Rensing S."/>
            <person name="Lang D."/>
            <person name="Zimmer A."/>
            <person name="Terry A."/>
            <person name="Salamov A."/>
            <person name="Shapiro H."/>
            <person name="Nishiyama T."/>
            <person name="Perroud P.-F."/>
            <person name="Lindquist E."/>
            <person name="Kamisugi Y."/>
            <person name="Tanahashi T."/>
            <person name="Sakakibara K."/>
            <person name="Fujita T."/>
            <person name="Oishi K."/>
            <person name="Shin-I T."/>
            <person name="Kuroki Y."/>
            <person name="Toyoda A."/>
            <person name="Suzuki Y."/>
            <person name="Hashimoto A."/>
            <person name="Yamaguchi K."/>
            <person name="Sugano A."/>
            <person name="Kohara Y."/>
            <person name="Fujiyama A."/>
            <person name="Anterola A."/>
            <person name="Aoki S."/>
            <person name="Ashton N."/>
            <person name="Barbazuk W.B."/>
            <person name="Barker E."/>
            <person name="Bennetzen J."/>
            <person name="Bezanilla M."/>
            <person name="Blankenship R."/>
            <person name="Cho S.H."/>
            <person name="Dutcher S."/>
            <person name="Estelle M."/>
            <person name="Fawcett J.A."/>
            <person name="Gundlach H."/>
            <person name="Hanada K."/>
            <person name="Heyl A."/>
            <person name="Hicks K.A."/>
            <person name="Hugh J."/>
            <person name="Lohr M."/>
            <person name="Mayer K."/>
            <person name="Melkozernov A."/>
            <person name="Murata T."/>
            <person name="Nelson D."/>
            <person name="Pils B."/>
            <person name="Prigge M."/>
            <person name="Reiss B."/>
            <person name="Renner T."/>
            <person name="Rombauts S."/>
            <person name="Rushton P."/>
            <person name="Sanderfoot A."/>
            <person name="Schween G."/>
            <person name="Shiu S.-H."/>
            <person name="Stueber K."/>
            <person name="Theodoulou F.L."/>
            <person name="Tu H."/>
            <person name="Van de Peer Y."/>
            <person name="Verrier P.J."/>
            <person name="Waters E."/>
            <person name="Wood A."/>
            <person name="Yang L."/>
            <person name="Cove D."/>
            <person name="Cuming A."/>
            <person name="Hasebe M."/>
            <person name="Lucas S."/>
            <person name="Mishler D.B."/>
            <person name="Reski R."/>
            <person name="Grigoriev I."/>
            <person name="Quatrano R.S."/>
            <person name="Boore J.L."/>
        </authorList>
    </citation>
    <scope>NUCLEOTIDE SEQUENCE [LARGE SCALE GENOMIC DNA]</scope>
    <source>
        <strain evidence="2 3">cv. Gransden 2004</strain>
    </source>
</reference>
<feature type="compositionally biased region" description="Acidic residues" evidence="1">
    <location>
        <begin position="100"/>
        <end position="110"/>
    </location>
</feature>
<protein>
    <submittedName>
        <fullName evidence="2">Uncharacterized protein</fullName>
    </submittedName>
</protein>
<dbReference type="InterPro" id="IPR044678">
    <property type="entry name" value="COR27/28"/>
</dbReference>